<evidence type="ECO:0000313" key="2">
    <source>
        <dbReference type="Proteomes" id="UP000814033"/>
    </source>
</evidence>
<reference evidence="1" key="2">
    <citation type="journal article" date="2022" name="New Phytol.">
        <title>Evolutionary transition to the ectomycorrhizal habit in the genomes of a hyperdiverse lineage of mushroom-forming fungi.</title>
        <authorList>
            <person name="Looney B."/>
            <person name="Miyauchi S."/>
            <person name="Morin E."/>
            <person name="Drula E."/>
            <person name="Courty P.E."/>
            <person name="Kohler A."/>
            <person name="Kuo A."/>
            <person name="LaButti K."/>
            <person name="Pangilinan J."/>
            <person name="Lipzen A."/>
            <person name="Riley R."/>
            <person name="Andreopoulos W."/>
            <person name="He G."/>
            <person name="Johnson J."/>
            <person name="Nolan M."/>
            <person name="Tritt A."/>
            <person name="Barry K.W."/>
            <person name="Grigoriev I.V."/>
            <person name="Nagy L.G."/>
            <person name="Hibbett D."/>
            <person name="Henrissat B."/>
            <person name="Matheny P.B."/>
            <person name="Labbe J."/>
            <person name="Martin F.M."/>
        </authorList>
    </citation>
    <scope>NUCLEOTIDE SEQUENCE</scope>
    <source>
        <strain evidence="1">FP105234-sp</strain>
    </source>
</reference>
<gene>
    <name evidence="1" type="ORF">FA95DRAFT_1494157</name>
</gene>
<reference evidence="1" key="1">
    <citation type="submission" date="2021-02" db="EMBL/GenBank/DDBJ databases">
        <authorList>
            <consortium name="DOE Joint Genome Institute"/>
            <person name="Ahrendt S."/>
            <person name="Looney B.P."/>
            <person name="Miyauchi S."/>
            <person name="Morin E."/>
            <person name="Drula E."/>
            <person name="Courty P.E."/>
            <person name="Chicoki N."/>
            <person name="Fauchery L."/>
            <person name="Kohler A."/>
            <person name="Kuo A."/>
            <person name="Labutti K."/>
            <person name="Pangilinan J."/>
            <person name="Lipzen A."/>
            <person name="Riley R."/>
            <person name="Andreopoulos W."/>
            <person name="He G."/>
            <person name="Johnson J."/>
            <person name="Barry K.W."/>
            <person name="Grigoriev I.V."/>
            <person name="Nagy L."/>
            <person name="Hibbett D."/>
            <person name="Henrissat B."/>
            <person name="Matheny P.B."/>
            <person name="Labbe J."/>
            <person name="Martin F."/>
        </authorList>
    </citation>
    <scope>NUCLEOTIDE SEQUENCE</scope>
    <source>
        <strain evidence="1">FP105234-sp</strain>
    </source>
</reference>
<proteinExistence type="predicted"/>
<keyword evidence="2" id="KW-1185">Reference proteome</keyword>
<sequence length="308" mass="34506">MSTLTELAIPKHYGPARDAAPPFDDSSRADVVLRSSDDMHFRVSKTILAIASPIFADMFSLSPPLKAEAVDETYHGLPVVPMAEDAATLDLLLRWCYPVRPPKLTTLEDVRRLAEVSRKYLIDAFVDAIDDALRACLVNDPVGVFAVAFTYKLDEIARTAARAALRVPLPEVVSSPFSKLSSNALNTLIQYHLACGVAAAAVTSRRDFFKDERGFTTKYSSPCDLCAFRDESGTRCWYAPRYVWKYLDNARRILCLHPHEEAISIQRTINTCCFCSDGDVQRMKSARQFEERFIGEVNAVIDKVRQFP</sequence>
<name>A0ACB8RRE2_9AGAM</name>
<protein>
    <submittedName>
        <fullName evidence="1">Uncharacterized protein</fullName>
    </submittedName>
</protein>
<comment type="caution">
    <text evidence="1">The sequence shown here is derived from an EMBL/GenBank/DDBJ whole genome shotgun (WGS) entry which is preliminary data.</text>
</comment>
<accession>A0ACB8RRE2</accession>
<evidence type="ECO:0000313" key="1">
    <source>
        <dbReference type="EMBL" id="KAI0046372.1"/>
    </source>
</evidence>
<dbReference type="Proteomes" id="UP000814033">
    <property type="component" value="Unassembled WGS sequence"/>
</dbReference>
<dbReference type="EMBL" id="MU275927">
    <property type="protein sequence ID" value="KAI0046372.1"/>
    <property type="molecule type" value="Genomic_DNA"/>
</dbReference>
<organism evidence="1 2">
    <name type="scientific">Auriscalpium vulgare</name>
    <dbReference type="NCBI Taxonomy" id="40419"/>
    <lineage>
        <taxon>Eukaryota</taxon>
        <taxon>Fungi</taxon>
        <taxon>Dikarya</taxon>
        <taxon>Basidiomycota</taxon>
        <taxon>Agaricomycotina</taxon>
        <taxon>Agaricomycetes</taxon>
        <taxon>Russulales</taxon>
        <taxon>Auriscalpiaceae</taxon>
        <taxon>Auriscalpium</taxon>
    </lineage>
</organism>